<proteinExistence type="predicted"/>
<reference evidence="1" key="1">
    <citation type="journal article" date="2013" name="BMC Genomics">
        <title>Unscrambling butterfly oogenesis.</title>
        <authorList>
            <person name="Carter J.M."/>
            <person name="Baker S.C."/>
            <person name="Pink R."/>
            <person name="Carter D.R."/>
            <person name="Collins A."/>
            <person name="Tomlin J."/>
            <person name="Gibbs M."/>
            <person name="Breuker C.J."/>
        </authorList>
    </citation>
    <scope>NUCLEOTIDE SEQUENCE</scope>
    <source>
        <tissue evidence="1">Ovary</tissue>
    </source>
</reference>
<dbReference type="AlphaFoldDB" id="S4P878"/>
<sequence length="70" mass="8499">MKYFYEMTSIKFSLKWKCFLAFCVGHNILISVYREEMACRSKWEIHRQYKKKITEPVTNIKMAEPPFLLC</sequence>
<dbReference type="EMBL" id="GAIX01004279">
    <property type="protein sequence ID" value="JAA88281.1"/>
    <property type="molecule type" value="Transcribed_RNA"/>
</dbReference>
<accession>S4P878</accession>
<evidence type="ECO:0000313" key="1">
    <source>
        <dbReference type="EMBL" id="JAA88281.1"/>
    </source>
</evidence>
<name>S4P878_9NEOP</name>
<organism evidence="1">
    <name type="scientific">Pararge aegeria</name>
    <name type="common">speckled wood butterfly</name>
    <dbReference type="NCBI Taxonomy" id="116150"/>
    <lineage>
        <taxon>Eukaryota</taxon>
        <taxon>Metazoa</taxon>
        <taxon>Ecdysozoa</taxon>
        <taxon>Arthropoda</taxon>
        <taxon>Hexapoda</taxon>
        <taxon>Insecta</taxon>
        <taxon>Pterygota</taxon>
        <taxon>Neoptera</taxon>
        <taxon>Endopterygota</taxon>
        <taxon>Lepidoptera</taxon>
        <taxon>Glossata</taxon>
        <taxon>Ditrysia</taxon>
        <taxon>Papilionoidea</taxon>
        <taxon>Nymphalidae</taxon>
        <taxon>Satyrinae</taxon>
        <taxon>Satyrini</taxon>
        <taxon>Parargina</taxon>
        <taxon>Pararge</taxon>
    </lineage>
</organism>
<reference evidence="1" key="2">
    <citation type="submission" date="2013-05" db="EMBL/GenBank/DDBJ databases">
        <authorList>
            <person name="Carter J.-M."/>
            <person name="Baker S.C."/>
            <person name="Pink R."/>
            <person name="Carter D.R.F."/>
            <person name="Collins A."/>
            <person name="Tomlin J."/>
            <person name="Gibbs M."/>
            <person name="Breuker C.J."/>
        </authorList>
    </citation>
    <scope>NUCLEOTIDE SEQUENCE</scope>
    <source>
        <tissue evidence="1">Ovary</tissue>
    </source>
</reference>
<protein>
    <submittedName>
        <fullName evidence="1">Uncharacterized protein</fullName>
    </submittedName>
</protein>